<organism evidence="1 2">
    <name type="scientific">Psychromonas ingrahamii (strain DSM 17664 / CCUG 51855 / 37)</name>
    <dbReference type="NCBI Taxonomy" id="357804"/>
    <lineage>
        <taxon>Bacteria</taxon>
        <taxon>Pseudomonadati</taxon>
        <taxon>Pseudomonadota</taxon>
        <taxon>Gammaproteobacteria</taxon>
        <taxon>Alteromonadales</taxon>
        <taxon>Psychromonadaceae</taxon>
        <taxon>Psychromonas</taxon>
    </lineage>
</organism>
<dbReference type="InterPro" id="IPR019291">
    <property type="entry name" value="Host_attachment_protein"/>
</dbReference>
<keyword evidence="2" id="KW-1185">Reference proteome</keyword>
<dbReference type="OrthoDB" id="329419at2"/>
<protein>
    <recommendedName>
        <fullName evidence="3">Host attachment protein</fullName>
    </recommendedName>
</protein>
<evidence type="ECO:0008006" key="3">
    <source>
        <dbReference type="Google" id="ProtNLM"/>
    </source>
</evidence>
<dbReference type="RefSeq" id="WP_011769619.1">
    <property type="nucleotide sequence ID" value="NC_008709.1"/>
</dbReference>
<dbReference type="Proteomes" id="UP000000639">
    <property type="component" value="Chromosome"/>
</dbReference>
<dbReference type="Pfam" id="PF10116">
    <property type="entry name" value="Host_attach"/>
    <property type="match status" value="1"/>
</dbReference>
<gene>
    <name evidence="1" type="ordered locus">Ping_1225</name>
</gene>
<dbReference type="eggNOG" id="COG5622">
    <property type="taxonomic scope" value="Bacteria"/>
</dbReference>
<proteinExistence type="predicted"/>
<dbReference type="HOGENOM" id="CLU_105864_2_2_6"/>
<dbReference type="EMBL" id="CP000510">
    <property type="protein sequence ID" value="ABM03056.1"/>
    <property type="molecule type" value="Genomic_DNA"/>
</dbReference>
<evidence type="ECO:0000313" key="1">
    <source>
        <dbReference type="EMBL" id="ABM03056.1"/>
    </source>
</evidence>
<name>A1SU91_PSYIN</name>
<sequence length="150" mass="16686">MSKTLVMVTNASAARVFSYQAHEEFSLLKEFSHPESRQKGSDLVSDRPGHYNAKGGGHGAFVSPNNPKEIEVERFAHELASWLDDQRKQNRCAQIMLVADPSFLGILNKSLNNQTAQLVFKSLNKDYSHVVPRSLPEILGLIAPKKDPLS</sequence>
<evidence type="ECO:0000313" key="2">
    <source>
        <dbReference type="Proteomes" id="UP000000639"/>
    </source>
</evidence>
<dbReference type="AlphaFoldDB" id="A1SU91"/>
<reference evidence="1 2" key="1">
    <citation type="submission" date="2007-01" db="EMBL/GenBank/DDBJ databases">
        <title>Complete sequence of Psychromonas ingrahamii 37.</title>
        <authorList>
            <consortium name="US DOE Joint Genome Institute"/>
            <person name="Copeland A."/>
            <person name="Lucas S."/>
            <person name="Lapidus A."/>
            <person name="Barry K."/>
            <person name="Detter J.C."/>
            <person name="Glavina del Rio T."/>
            <person name="Hammon N."/>
            <person name="Israni S."/>
            <person name="Dalin E."/>
            <person name="Tice H."/>
            <person name="Pitluck S."/>
            <person name="Thompson L.S."/>
            <person name="Brettin T."/>
            <person name="Bruce D."/>
            <person name="Han C."/>
            <person name="Tapia R."/>
            <person name="Schmutz J."/>
            <person name="Larimer F."/>
            <person name="Land M."/>
            <person name="Hauser L."/>
            <person name="Kyrpides N."/>
            <person name="Ivanova N."/>
            <person name="Staley J."/>
            <person name="Richardson P."/>
        </authorList>
    </citation>
    <scope>NUCLEOTIDE SEQUENCE [LARGE SCALE GENOMIC DNA]</scope>
    <source>
        <strain evidence="1 2">37</strain>
    </source>
</reference>
<dbReference type="KEGG" id="pin:Ping_1225"/>
<accession>A1SU91</accession>